<protein>
    <submittedName>
        <fullName evidence="2">Uncharacterized protein</fullName>
    </submittedName>
</protein>
<reference evidence="2 3" key="1">
    <citation type="submission" date="2018-11" db="EMBL/GenBank/DDBJ databases">
        <authorList>
            <consortium name="Pathogen Informatics"/>
        </authorList>
    </citation>
    <scope>NUCLEOTIDE SEQUENCE [LARGE SCALE GENOMIC DNA]</scope>
    <source>
        <strain>Denwood</strain>
        <strain evidence="3">Zambia</strain>
    </source>
</reference>
<dbReference type="EMBL" id="UZAL01027969">
    <property type="protein sequence ID" value="VDP37339.1"/>
    <property type="molecule type" value="Genomic_DNA"/>
</dbReference>
<gene>
    <name evidence="2" type="ORF">SMTD_LOCUS7060</name>
</gene>
<dbReference type="Proteomes" id="UP000269396">
    <property type="component" value="Unassembled WGS sequence"/>
</dbReference>
<proteinExistence type="predicted"/>
<keyword evidence="1" id="KW-1133">Transmembrane helix</keyword>
<dbReference type="AlphaFoldDB" id="A0A3P8GRP0"/>
<keyword evidence="3" id="KW-1185">Reference proteome</keyword>
<name>A0A3P8GRP0_9TREM</name>
<feature type="transmembrane region" description="Helical" evidence="1">
    <location>
        <begin position="99"/>
        <end position="118"/>
    </location>
</feature>
<keyword evidence="1" id="KW-0472">Membrane</keyword>
<sequence>MLLILFGQWTLSILCRQLFINTCTFLMVVVVVLEVSAPSWFVLSHRRLLLIVSGQQIISILCRQLFINTCTFLMMIVIVLEVSAPYSRTLTDCCFEFHMFFNCMNAVLALPVLSFTSASHPPC</sequence>
<evidence type="ECO:0000313" key="3">
    <source>
        <dbReference type="Proteomes" id="UP000269396"/>
    </source>
</evidence>
<feature type="non-terminal residue" evidence="2">
    <location>
        <position position="123"/>
    </location>
</feature>
<accession>A0A3P8GRP0</accession>
<feature type="transmembrane region" description="Helical" evidence="1">
    <location>
        <begin position="25"/>
        <end position="44"/>
    </location>
</feature>
<evidence type="ECO:0000256" key="1">
    <source>
        <dbReference type="SAM" id="Phobius"/>
    </source>
</evidence>
<organism evidence="2 3">
    <name type="scientific">Schistosoma mattheei</name>
    <dbReference type="NCBI Taxonomy" id="31246"/>
    <lineage>
        <taxon>Eukaryota</taxon>
        <taxon>Metazoa</taxon>
        <taxon>Spiralia</taxon>
        <taxon>Lophotrochozoa</taxon>
        <taxon>Platyhelminthes</taxon>
        <taxon>Trematoda</taxon>
        <taxon>Digenea</taxon>
        <taxon>Strigeidida</taxon>
        <taxon>Schistosomatoidea</taxon>
        <taxon>Schistosomatidae</taxon>
        <taxon>Schistosoma</taxon>
    </lineage>
</organism>
<evidence type="ECO:0000313" key="2">
    <source>
        <dbReference type="EMBL" id="VDP37339.1"/>
    </source>
</evidence>
<feature type="transmembrane region" description="Helical" evidence="1">
    <location>
        <begin position="65"/>
        <end position="87"/>
    </location>
</feature>
<keyword evidence="1" id="KW-0812">Transmembrane</keyword>